<dbReference type="EC" id="3.2.1.4" evidence="3"/>
<protein>
    <recommendedName>
        <fullName evidence="3">cellulase</fullName>
        <ecNumber evidence="3">3.2.1.4</ecNumber>
    </recommendedName>
</protein>
<proteinExistence type="inferred from homology"/>
<evidence type="ECO:0000313" key="9">
    <source>
        <dbReference type="EMBL" id="KTC79026.1"/>
    </source>
</evidence>
<dbReference type="Proteomes" id="UP000054921">
    <property type="component" value="Unassembled WGS sequence"/>
</dbReference>
<dbReference type="EMBL" id="LNXW01000013">
    <property type="protein sequence ID" value="KTC79026.1"/>
    <property type="molecule type" value="Genomic_DNA"/>
</dbReference>
<comment type="catalytic activity">
    <reaction evidence="1">
        <text>Endohydrolysis of (1-&gt;4)-beta-D-glucosidic linkages in cellulose, lichenin and cereal beta-D-glucans.</text>
        <dbReference type="EC" id="3.2.1.4"/>
    </reaction>
</comment>
<dbReference type="PRINTS" id="PR00735">
    <property type="entry name" value="GLHYDRLASE8"/>
</dbReference>
<evidence type="ECO:0000256" key="4">
    <source>
        <dbReference type="ARBA" id="ARBA00022801"/>
    </source>
</evidence>
<dbReference type="Pfam" id="PF01270">
    <property type="entry name" value="Glyco_hydro_8"/>
    <property type="match status" value="1"/>
</dbReference>
<dbReference type="GO" id="GO:0008810">
    <property type="term" value="F:cellulase activity"/>
    <property type="evidence" value="ECO:0007669"/>
    <property type="project" value="UniProtKB-EC"/>
</dbReference>
<organism evidence="9 10">
    <name type="scientific">Legionella cherrii</name>
    <dbReference type="NCBI Taxonomy" id="28084"/>
    <lineage>
        <taxon>Bacteria</taxon>
        <taxon>Pseudomonadati</taxon>
        <taxon>Pseudomonadota</taxon>
        <taxon>Gammaproteobacteria</taxon>
        <taxon>Legionellales</taxon>
        <taxon>Legionellaceae</taxon>
        <taxon>Legionella</taxon>
    </lineage>
</organism>
<comment type="caution">
    <text evidence="9">The sequence shown here is derived from an EMBL/GenBank/DDBJ whole genome shotgun (WGS) entry which is preliminary data.</text>
</comment>
<accession>A0A0W0S6T9</accession>
<evidence type="ECO:0000313" key="10">
    <source>
        <dbReference type="Proteomes" id="UP000054921"/>
    </source>
</evidence>
<feature type="chain" id="PRO_5006911653" description="cellulase" evidence="8">
    <location>
        <begin position="27"/>
        <end position="365"/>
    </location>
</feature>
<keyword evidence="4 9" id="KW-0378">Hydrolase</keyword>
<keyword evidence="5" id="KW-0136">Cellulose degradation</keyword>
<evidence type="ECO:0000256" key="2">
    <source>
        <dbReference type="ARBA" id="ARBA00009209"/>
    </source>
</evidence>
<dbReference type="PATRIC" id="fig|28084.5.peg.1130"/>
<dbReference type="AlphaFoldDB" id="A0A0W0S6T9"/>
<evidence type="ECO:0000256" key="7">
    <source>
        <dbReference type="ARBA" id="ARBA00023326"/>
    </source>
</evidence>
<evidence type="ECO:0000256" key="6">
    <source>
        <dbReference type="ARBA" id="ARBA00023295"/>
    </source>
</evidence>
<keyword evidence="7" id="KW-0119">Carbohydrate metabolism</keyword>
<keyword evidence="6 9" id="KW-0326">Glycosidase</keyword>
<evidence type="ECO:0000256" key="5">
    <source>
        <dbReference type="ARBA" id="ARBA00023001"/>
    </source>
</evidence>
<dbReference type="InterPro" id="IPR012341">
    <property type="entry name" value="6hp_glycosidase-like_sf"/>
</dbReference>
<dbReference type="NCBIfam" id="NF008305">
    <property type="entry name" value="PRK11097.1"/>
    <property type="match status" value="1"/>
</dbReference>
<dbReference type="InterPro" id="IPR008928">
    <property type="entry name" value="6-hairpin_glycosidase_sf"/>
</dbReference>
<keyword evidence="7" id="KW-0624">Polysaccharide degradation</keyword>
<name>A0A0W0S6T9_9GAMM</name>
<dbReference type="STRING" id="28084.Lche_1046"/>
<dbReference type="SUPFAM" id="SSF48208">
    <property type="entry name" value="Six-hairpin glycosidases"/>
    <property type="match status" value="1"/>
</dbReference>
<evidence type="ECO:0000256" key="8">
    <source>
        <dbReference type="SAM" id="SignalP"/>
    </source>
</evidence>
<gene>
    <name evidence="9" type="primary">bcsZ</name>
    <name evidence="9" type="ORF">Lche_1046</name>
</gene>
<dbReference type="InterPro" id="IPR002037">
    <property type="entry name" value="Glyco_hydro_8"/>
</dbReference>
<sequence>MISKSKNKKFLLLWILSTMSISNAIANTQWPIWDKFKQYYISVDGRVIDPQLPERKTTSEGQSYGLFFALVANDQPMFDKLLHWTQNNLAAGDLTKRLPAWEWGQNSNKKWTVLDTNSAADSDLWIAYDLLEAGRLWKNKRYDALGKELLKRILKEEVVQIPGFGLMVLPGQFGFNFKKTWRVNPSYLPPQLFARFAKLNSKWRVIERNSRRLLLETSPKGFAPDWAIWKKNSGWQPDLKSPNVGSYNAIRVYLWVGMLAQDAPQAAELIKHFLPFINLTQQLGYPPEKTDIVSGKTQGKGSIGFTAALLPLLANNPPELAIQRQRVEAVELTADSYYSSVLRLFGQGWDQNRFRFNAQGELILP</sequence>
<comment type="similarity">
    <text evidence="2">Belongs to the glycosyl hydrolase 8 (cellulase D) family.</text>
</comment>
<evidence type="ECO:0000256" key="3">
    <source>
        <dbReference type="ARBA" id="ARBA00012601"/>
    </source>
</evidence>
<keyword evidence="8" id="KW-0732">Signal</keyword>
<evidence type="ECO:0000256" key="1">
    <source>
        <dbReference type="ARBA" id="ARBA00000966"/>
    </source>
</evidence>
<dbReference type="GO" id="GO:0030245">
    <property type="term" value="P:cellulose catabolic process"/>
    <property type="evidence" value="ECO:0007669"/>
    <property type="project" value="UniProtKB-KW"/>
</dbReference>
<dbReference type="RefSeq" id="WP_272947063.1">
    <property type="nucleotide sequence ID" value="NZ_LNXW01000013.1"/>
</dbReference>
<reference evidence="9 10" key="1">
    <citation type="submission" date="2015-11" db="EMBL/GenBank/DDBJ databases">
        <title>Genomic analysis of 38 Legionella species identifies large and diverse effector repertoires.</title>
        <authorList>
            <person name="Burstein D."/>
            <person name="Amaro F."/>
            <person name="Zusman T."/>
            <person name="Lifshitz Z."/>
            <person name="Cohen O."/>
            <person name="Gilbert J.A."/>
            <person name="Pupko T."/>
            <person name="Shuman H.A."/>
            <person name="Segal G."/>
        </authorList>
    </citation>
    <scope>NUCLEOTIDE SEQUENCE [LARGE SCALE GENOMIC DNA]</scope>
    <source>
        <strain evidence="9 10">ORW</strain>
    </source>
</reference>
<feature type="signal peptide" evidence="8">
    <location>
        <begin position="1"/>
        <end position="26"/>
    </location>
</feature>
<dbReference type="Gene3D" id="1.50.10.10">
    <property type="match status" value="1"/>
</dbReference>